<dbReference type="PANTHER" id="PTHR43460">
    <property type="entry name" value="METHYLTRANSFERASE"/>
    <property type="match status" value="1"/>
</dbReference>
<comment type="caution">
    <text evidence="2">The sequence shown here is derived from an EMBL/GenBank/DDBJ whole genome shotgun (WGS) entry which is preliminary data.</text>
</comment>
<dbReference type="PANTHER" id="PTHR43460:SF1">
    <property type="entry name" value="METHYLTRANSFERASE TYPE 11 DOMAIN-CONTAINING PROTEIN"/>
    <property type="match status" value="1"/>
</dbReference>
<dbReference type="AlphaFoldDB" id="A0A073K8N9"/>
<dbReference type="InterPro" id="IPR029063">
    <property type="entry name" value="SAM-dependent_MTases_sf"/>
</dbReference>
<dbReference type="InterPro" id="IPR013216">
    <property type="entry name" value="Methyltransf_11"/>
</dbReference>
<gene>
    <name evidence="2" type="ORF">BAMA_03760</name>
</gene>
<proteinExistence type="predicted"/>
<accession>A0A073K8N9</accession>
<evidence type="ECO:0000313" key="2">
    <source>
        <dbReference type="EMBL" id="KEK18633.1"/>
    </source>
</evidence>
<dbReference type="Gene3D" id="3.40.50.150">
    <property type="entry name" value="Vaccinia Virus protein VP39"/>
    <property type="match status" value="1"/>
</dbReference>
<dbReference type="RefSeq" id="WP_034640172.1">
    <property type="nucleotide sequence ID" value="NZ_CBCSJC010000017.1"/>
</dbReference>
<dbReference type="STRING" id="574376.BAMA_03760"/>
<keyword evidence="2" id="KW-0489">Methyltransferase</keyword>
<dbReference type="GO" id="GO:0008757">
    <property type="term" value="F:S-adenosylmethionine-dependent methyltransferase activity"/>
    <property type="evidence" value="ECO:0007669"/>
    <property type="project" value="InterPro"/>
</dbReference>
<dbReference type="InterPro" id="IPR052939">
    <property type="entry name" value="23S_rRNA_MeTrnsfrase_RlmA"/>
</dbReference>
<protein>
    <submittedName>
        <fullName evidence="2">SAM-dependent methyltransferase</fullName>
    </submittedName>
</protein>
<dbReference type="SUPFAM" id="SSF53335">
    <property type="entry name" value="S-adenosyl-L-methionine-dependent methyltransferases"/>
    <property type="match status" value="1"/>
</dbReference>
<dbReference type="Pfam" id="PF08241">
    <property type="entry name" value="Methyltransf_11"/>
    <property type="match status" value="1"/>
</dbReference>
<keyword evidence="3" id="KW-1185">Reference proteome</keyword>
<evidence type="ECO:0000313" key="3">
    <source>
        <dbReference type="Proteomes" id="UP000027822"/>
    </source>
</evidence>
<organism evidence="2 3">
    <name type="scientific">Bacillus manliponensis</name>
    <dbReference type="NCBI Taxonomy" id="574376"/>
    <lineage>
        <taxon>Bacteria</taxon>
        <taxon>Bacillati</taxon>
        <taxon>Bacillota</taxon>
        <taxon>Bacilli</taxon>
        <taxon>Bacillales</taxon>
        <taxon>Bacillaceae</taxon>
        <taxon>Bacillus</taxon>
        <taxon>Bacillus cereus group</taxon>
    </lineage>
</organism>
<name>A0A073K8N9_9BACI</name>
<dbReference type="eggNOG" id="COG2226">
    <property type="taxonomic scope" value="Bacteria"/>
</dbReference>
<dbReference type="OrthoDB" id="9795864at2"/>
<evidence type="ECO:0000259" key="1">
    <source>
        <dbReference type="Pfam" id="PF08241"/>
    </source>
</evidence>
<dbReference type="EMBL" id="JOTN01000012">
    <property type="protein sequence ID" value="KEK18633.1"/>
    <property type="molecule type" value="Genomic_DNA"/>
</dbReference>
<keyword evidence="2" id="KW-0808">Transferase</keyword>
<sequence length="254" mass="29633">MKDVYFDYLVKQAEALFEGWDFSFISGTGRMNGEALPWSYMSKVLKARTKEIHSMLDMGTGGGEFFSMLMPFPQNTAATEAYPPNIPIAKNKLEPLGVKVCGIERDEELPFMDQEFDLILNQHESYSEREVKRILHDNGTFITQQVGGEDCNDLNCLLQAEINPEFLHWNLDYAVKKLEKEGFTITEKDEAFPLLRFYDVGAIIYYLKAIPWQVLDFSVERYEEKLREIHHYIEENGYVEIKTHRFYIVAKKRL</sequence>
<reference evidence="2 3" key="1">
    <citation type="submission" date="2014-06" db="EMBL/GenBank/DDBJ databases">
        <title>Draft genome sequence of Bacillus manliponensis JCM 15802 (MCCC 1A00708).</title>
        <authorList>
            <person name="Lai Q."/>
            <person name="Liu Y."/>
            <person name="Shao Z."/>
        </authorList>
    </citation>
    <scope>NUCLEOTIDE SEQUENCE [LARGE SCALE GENOMIC DNA]</scope>
    <source>
        <strain evidence="2 3">JCM 15802</strain>
    </source>
</reference>
<feature type="domain" description="Methyltransferase type 11" evidence="1">
    <location>
        <begin position="56"/>
        <end position="142"/>
    </location>
</feature>
<dbReference type="Proteomes" id="UP000027822">
    <property type="component" value="Unassembled WGS sequence"/>
</dbReference>
<dbReference type="GO" id="GO:0032259">
    <property type="term" value="P:methylation"/>
    <property type="evidence" value="ECO:0007669"/>
    <property type="project" value="UniProtKB-KW"/>
</dbReference>